<evidence type="ECO:0000256" key="2">
    <source>
        <dbReference type="SAM" id="MobiDB-lite"/>
    </source>
</evidence>
<dbReference type="InterPro" id="IPR018253">
    <property type="entry name" value="DnaJ_domain_CS"/>
</dbReference>
<dbReference type="KEGG" id="pvt:110078173"/>
<dbReference type="PANTHER" id="PTHR45168:SF1">
    <property type="entry name" value="DNAJ HOMOLOG SUBFAMILY B MEMBER 2"/>
    <property type="match status" value="1"/>
</dbReference>
<dbReference type="Proteomes" id="UP001652642">
    <property type="component" value="Chromosome 1"/>
</dbReference>
<dbReference type="GO" id="GO:0030544">
    <property type="term" value="F:Hsp70 protein binding"/>
    <property type="evidence" value="ECO:0007669"/>
    <property type="project" value="InterPro"/>
</dbReference>
<dbReference type="AlphaFoldDB" id="A0A6J0TN96"/>
<reference evidence="5" key="2">
    <citation type="submission" date="2025-08" db="UniProtKB">
        <authorList>
            <consortium name="RefSeq"/>
        </authorList>
    </citation>
    <scope>IDENTIFICATION</scope>
</reference>
<organism evidence="4 5">
    <name type="scientific">Pogona vitticeps</name>
    <name type="common">central bearded dragon</name>
    <dbReference type="NCBI Taxonomy" id="103695"/>
    <lineage>
        <taxon>Eukaryota</taxon>
        <taxon>Metazoa</taxon>
        <taxon>Chordata</taxon>
        <taxon>Craniata</taxon>
        <taxon>Vertebrata</taxon>
        <taxon>Euteleostomi</taxon>
        <taxon>Lepidosauria</taxon>
        <taxon>Squamata</taxon>
        <taxon>Bifurcata</taxon>
        <taxon>Unidentata</taxon>
        <taxon>Episquamata</taxon>
        <taxon>Toxicofera</taxon>
        <taxon>Iguania</taxon>
        <taxon>Acrodonta</taxon>
        <taxon>Agamidae</taxon>
        <taxon>Amphibolurinae</taxon>
        <taxon>Pogona</taxon>
    </lineage>
</organism>
<proteinExistence type="predicted"/>
<gene>
    <name evidence="5" type="primary">LOC110078173</name>
</gene>
<name>A0A6J0TN96_9SAUR</name>
<dbReference type="SMART" id="SM00271">
    <property type="entry name" value="DnaJ"/>
    <property type="match status" value="1"/>
</dbReference>
<dbReference type="GeneID" id="110078173"/>
<reference evidence="4" key="1">
    <citation type="submission" date="2025-05" db="UniProtKB">
        <authorList>
            <consortium name="RefSeq"/>
        </authorList>
    </citation>
    <scope>NUCLEOTIDE SEQUENCE [LARGE SCALE GENOMIC DNA]</scope>
</reference>
<feature type="domain" description="J" evidence="3">
    <location>
        <begin position="3"/>
        <end position="69"/>
    </location>
</feature>
<protein>
    <submittedName>
        <fullName evidence="5">DnaJ homolog subfamily B member 2-like</fullName>
    </submittedName>
</protein>
<keyword evidence="4" id="KW-1185">Reference proteome</keyword>
<dbReference type="Gene3D" id="1.10.287.110">
    <property type="entry name" value="DnaJ domain"/>
    <property type="match status" value="1"/>
</dbReference>
<evidence type="ECO:0000256" key="1">
    <source>
        <dbReference type="ARBA" id="ARBA00023186"/>
    </source>
</evidence>
<dbReference type="RefSeq" id="XP_020647649.2">
    <property type="nucleotide sequence ID" value="XM_020791990.2"/>
</dbReference>
<evidence type="ECO:0000313" key="4">
    <source>
        <dbReference type="Proteomes" id="UP001652642"/>
    </source>
</evidence>
<dbReference type="InterPro" id="IPR001623">
    <property type="entry name" value="DnaJ_domain"/>
</dbReference>
<dbReference type="InterPro" id="IPR036869">
    <property type="entry name" value="J_dom_sf"/>
</dbReference>
<dbReference type="PANTHER" id="PTHR45168">
    <property type="entry name" value="DNAJ HOMOLOG SUBFAMILY B MEMBER 2"/>
    <property type="match status" value="1"/>
</dbReference>
<dbReference type="CDD" id="cd06257">
    <property type="entry name" value="DnaJ"/>
    <property type="match status" value="1"/>
</dbReference>
<dbReference type="PRINTS" id="PR00625">
    <property type="entry name" value="JDOMAIN"/>
</dbReference>
<dbReference type="Pfam" id="PF00226">
    <property type="entry name" value="DnaJ"/>
    <property type="match status" value="1"/>
</dbReference>
<sequence>MVEYYEALGLPRNASLDDIKKAYRKKALRWHPDKNPDNKQYAEQKFKEIAEAYEVLSDKGKRDVYDRYGKDGLMGKGRPGASSKANMGPEFMFHFRSAHDVFRDFFGGYDPFFGEPMPFGACCSGGKGFTFYSSSTNFVNGKQITTNRIVEDGQERVEVKEDGELKSVLVNGVPTDTTCIQEARRHCVRGEPTRHRSAPQVIYHDEYDSDPIYEVRTARHVFPVRMTKCFRVGEESPVEDNTDSESHLDDGFQTEDDESHIYEF</sequence>
<dbReference type="InParanoid" id="A0A6J0TN96"/>
<accession>A0A6J0TN96</accession>
<dbReference type="InterPro" id="IPR043183">
    <property type="entry name" value="DNJB2/6-like"/>
</dbReference>
<dbReference type="PROSITE" id="PS00636">
    <property type="entry name" value="DNAJ_1"/>
    <property type="match status" value="1"/>
</dbReference>
<dbReference type="GO" id="GO:0051082">
    <property type="term" value="F:unfolded protein binding"/>
    <property type="evidence" value="ECO:0007669"/>
    <property type="project" value="InterPro"/>
</dbReference>
<feature type="region of interest" description="Disordered" evidence="2">
    <location>
        <begin position="234"/>
        <end position="264"/>
    </location>
</feature>
<dbReference type="SUPFAM" id="SSF46565">
    <property type="entry name" value="Chaperone J-domain"/>
    <property type="match status" value="1"/>
</dbReference>
<evidence type="ECO:0000313" key="5">
    <source>
        <dbReference type="RefSeq" id="XP_020647649.2"/>
    </source>
</evidence>
<evidence type="ECO:0000259" key="3">
    <source>
        <dbReference type="PROSITE" id="PS50076"/>
    </source>
</evidence>
<dbReference type="PROSITE" id="PS50076">
    <property type="entry name" value="DNAJ_2"/>
    <property type="match status" value="1"/>
</dbReference>
<dbReference type="GO" id="GO:0005737">
    <property type="term" value="C:cytoplasm"/>
    <property type="evidence" value="ECO:0007669"/>
    <property type="project" value="UniProtKB-ARBA"/>
</dbReference>
<dbReference type="OrthoDB" id="10250354at2759"/>
<keyword evidence="1" id="KW-0143">Chaperone</keyword>